<name>A0A2U1MWF3_ARTAN</name>
<gene>
    <name evidence="5" type="ORF">CTI12_AA173720</name>
</gene>
<feature type="signal peptide" evidence="3">
    <location>
        <begin position="1"/>
        <end position="26"/>
    </location>
</feature>
<accession>A0A2U1MWF3</accession>
<keyword evidence="2" id="KW-0677">Repeat</keyword>
<dbReference type="Gene3D" id="3.80.10.10">
    <property type="entry name" value="Ribonuclease Inhibitor"/>
    <property type="match status" value="1"/>
</dbReference>
<keyword evidence="3" id="KW-0732">Signal</keyword>
<evidence type="ECO:0000259" key="4">
    <source>
        <dbReference type="Pfam" id="PF08263"/>
    </source>
</evidence>
<dbReference type="STRING" id="35608.A0A2U1MWF3"/>
<reference evidence="5 6" key="1">
    <citation type="journal article" date="2018" name="Mol. Plant">
        <title>The genome of Artemisia annua provides insight into the evolution of Asteraceae family and artemisinin biosynthesis.</title>
        <authorList>
            <person name="Shen Q."/>
            <person name="Zhang L."/>
            <person name="Liao Z."/>
            <person name="Wang S."/>
            <person name="Yan T."/>
            <person name="Shi P."/>
            <person name="Liu M."/>
            <person name="Fu X."/>
            <person name="Pan Q."/>
            <person name="Wang Y."/>
            <person name="Lv Z."/>
            <person name="Lu X."/>
            <person name="Zhang F."/>
            <person name="Jiang W."/>
            <person name="Ma Y."/>
            <person name="Chen M."/>
            <person name="Hao X."/>
            <person name="Li L."/>
            <person name="Tang Y."/>
            <person name="Lv G."/>
            <person name="Zhou Y."/>
            <person name="Sun X."/>
            <person name="Brodelius P.E."/>
            <person name="Rose J.K.C."/>
            <person name="Tang K."/>
        </authorList>
    </citation>
    <scope>NUCLEOTIDE SEQUENCE [LARGE SCALE GENOMIC DNA]</scope>
    <source>
        <strain evidence="6">cv. Huhao1</strain>
        <tissue evidence="5">Leaf</tissue>
    </source>
</reference>
<keyword evidence="1" id="KW-0433">Leucine-rich repeat</keyword>
<organism evidence="5 6">
    <name type="scientific">Artemisia annua</name>
    <name type="common">Sweet wormwood</name>
    <dbReference type="NCBI Taxonomy" id="35608"/>
    <lineage>
        <taxon>Eukaryota</taxon>
        <taxon>Viridiplantae</taxon>
        <taxon>Streptophyta</taxon>
        <taxon>Embryophyta</taxon>
        <taxon>Tracheophyta</taxon>
        <taxon>Spermatophyta</taxon>
        <taxon>Magnoliopsida</taxon>
        <taxon>eudicotyledons</taxon>
        <taxon>Gunneridae</taxon>
        <taxon>Pentapetalae</taxon>
        <taxon>asterids</taxon>
        <taxon>campanulids</taxon>
        <taxon>Asterales</taxon>
        <taxon>Asteraceae</taxon>
        <taxon>Asteroideae</taxon>
        <taxon>Anthemideae</taxon>
        <taxon>Artemisiinae</taxon>
        <taxon>Artemisia</taxon>
    </lineage>
</organism>
<feature type="chain" id="PRO_5015427276" evidence="3">
    <location>
        <begin position="27"/>
        <end position="105"/>
    </location>
</feature>
<protein>
    <submittedName>
        <fullName evidence="5">Leucine-rich repeat protein</fullName>
    </submittedName>
</protein>
<feature type="domain" description="Leucine-rich repeat-containing N-terminal plant-type" evidence="4">
    <location>
        <begin position="30"/>
        <end position="69"/>
    </location>
</feature>
<dbReference type="EMBL" id="PKPP01004202">
    <property type="protein sequence ID" value="PWA65534.1"/>
    <property type="molecule type" value="Genomic_DNA"/>
</dbReference>
<dbReference type="AlphaFoldDB" id="A0A2U1MWF3"/>
<evidence type="ECO:0000256" key="1">
    <source>
        <dbReference type="ARBA" id="ARBA00022614"/>
    </source>
</evidence>
<dbReference type="Proteomes" id="UP000245207">
    <property type="component" value="Unassembled WGS sequence"/>
</dbReference>
<sequence>MASTPMLKLILSISLILASIIIPSFSCPIHQKHALLHFKSTLTATYNSKYSDKFAQLHSWNSTSDCCSWGWRVNCSRTGSVTELYLYEVAIPPGDIGVDLRSAKV</sequence>
<proteinExistence type="predicted"/>
<dbReference type="OrthoDB" id="1742253at2759"/>
<evidence type="ECO:0000256" key="3">
    <source>
        <dbReference type="SAM" id="SignalP"/>
    </source>
</evidence>
<comment type="caution">
    <text evidence="5">The sequence shown here is derived from an EMBL/GenBank/DDBJ whole genome shotgun (WGS) entry which is preliminary data.</text>
</comment>
<evidence type="ECO:0000313" key="5">
    <source>
        <dbReference type="EMBL" id="PWA65534.1"/>
    </source>
</evidence>
<dbReference type="InterPro" id="IPR032675">
    <property type="entry name" value="LRR_dom_sf"/>
</dbReference>
<dbReference type="InterPro" id="IPR013210">
    <property type="entry name" value="LRR_N_plant-typ"/>
</dbReference>
<dbReference type="Pfam" id="PF08263">
    <property type="entry name" value="LRRNT_2"/>
    <property type="match status" value="1"/>
</dbReference>
<keyword evidence="6" id="KW-1185">Reference proteome</keyword>
<evidence type="ECO:0000313" key="6">
    <source>
        <dbReference type="Proteomes" id="UP000245207"/>
    </source>
</evidence>
<evidence type="ECO:0000256" key="2">
    <source>
        <dbReference type="ARBA" id="ARBA00022737"/>
    </source>
</evidence>